<dbReference type="GO" id="GO:1902201">
    <property type="term" value="P:negative regulation of bacterial-type flagellum-dependent cell motility"/>
    <property type="evidence" value="ECO:0007669"/>
    <property type="project" value="TreeGrafter"/>
</dbReference>
<dbReference type="PANTHER" id="PTHR45138">
    <property type="entry name" value="REGULATORY COMPONENTS OF SENSORY TRANSDUCTION SYSTEM"/>
    <property type="match status" value="1"/>
</dbReference>
<dbReference type="Pfam" id="PF00990">
    <property type="entry name" value="GGDEF"/>
    <property type="match status" value="1"/>
</dbReference>
<dbReference type="NCBIfam" id="TIGR00254">
    <property type="entry name" value="GGDEF"/>
    <property type="match status" value="1"/>
</dbReference>
<evidence type="ECO:0000259" key="1">
    <source>
        <dbReference type="PROSITE" id="PS50887"/>
    </source>
</evidence>
<dbReference type="EMBL" id="MHWS01000019">
    <property type="protein sequence ID" value="OHB11958.1"/>
    <property type="molecule type" value="Genomic_DNA"/>
</dbReference>
<dbReference type="Proteomes" id="UP000177276">
    <property type="component" value="Unassembled WGS sequence"/>
</dbReference>
<dbReference type="Gene3D" id="3.30.70.270">
    <property type="match status" value="1"/>
</dbReference>
<dbReference type="PANTHER" id="PTHR45138:SF9">
    <property type="entry name" value="DIGUANYLATE CYCLASE DGCM-RELATED"/>
    <property type="match status" value="1"/>
</dbReference>
<accession>A0A1G2URE7</accession>
<dbReference type="CDD" id="cd01949">
    <property type="entry name" value="GGDEF"/>
    <property type="match status" value="1"/>
</dbReference>
<protein>
    <recommendedName>
        <fullName evidence="1">GGDEF domain-containing protein</fullName>
    </recommendedName>
</protein>
<reference evidence="2 3" key="1">
    <citation type="journal article" date="2016" name="Nat. Commun.">
        <title>Thousands of microbial genomes shed light on interconnected biogeochemical processes in an aquifer system.</title>
        <authorList>
            <person name="Anantharaman K."/>
            <person name="Brown C.T."/>
            <person name="Hug L.A."/>
            <person name="Sharon I."/>
            <person name="Castelle C.J."/>
            <person name="Probst A.J."/>
            <person name="Thomas B.C."/>
            <person name="Singh A."/>
            <person name="Wilkins M.J."/>
            <person name="Karaoz U."/>
            <person name="Brodie E.L."/>
            <person name="Williams K.H."/>
            <person name="Hubbard S.S."/>
            <person name="Banfield J.F."/>
        </authorList>
    </citation>
    <scope>NUCLEOTIDE SEQUENCE [LARGE SCALE GENOMIC DNA]</scope>
</reference>
<dbReference type="FunFam" id="3.30.70.270:FF:000001">
    <property type="entry name" value="Diguanylate cyclase domain protein"/>
    <property type="match status" value="1"/>
</dbReference>
<gene>
    <name evidence="2" type="ORF">A3G46_01865</name>
</gene>
<dbReference type="InterPro" id="IPR043128">
    <property type="entry name" value="Rev_trsase/Diguanyl_cyclase"/>
</dbReference>
<dbReference type="SUPFAM" id="SSF55073">
    <property type="entry name" value="Nucleotide cyclase"/>
    <property type="match status" value="1"/>
</dbReference>
<comment type="caution">
    <text evidence="2">The sequence shown here is derived from an EMBL/GenBank/DDBJ whole genome shotgun (WGS) entry which is preliminary data.</text>
</comment>
<dbReference type="PROSITE" id="PS50887">
    <property type="entry name" value="GGDEF"/>
    <property type="match status" value="1"/>
</dbReference>
<name>A0A1G2URE7_9BACT</name>
<evidence type="ECO:0000313" key="2">
    <source>
        <dbReference type="EMBL" id="OHB11958.1"/>
    </source>
</evidence>
<dbReference type="InterPro" id="IPR000160">
    <property type="entry name" value="GGDEF_dom"/>
</dbReference>
<proteinExistence type="predicted"/>
<dbReference type="GO" id="GO:0043709">
    <property type="term" value="P:cell adhesion involved in single-species biofilm formation"/>
    <property type="evidence" value="ECO:0007669"/>
    <property type="project" value="TreeGrafter"/>
</dbReference>
<dbReference type="SMART" id="SM00267">
    <property type="entry name" value="GGDEF"/>
    <property type="match status" value="1"/>
</dbReference>
<evidence type="ECO:0000313" key="3">
    <source>
        <dbReference type="Proteomes" id="UP000177276"/>
    </source>
</evidence>
<dbReference type="GO" id="GO:0005886">
    <property type="term" value="C:plasma membrane"/>
    <property type="evidence" value="ECO:0007669"/>
    <property type="project" value="TreeGrafter"/>
</dbReference>
<feature type="domain" description="GGDEF" evidence="1">
    <location>
        <begin position="68"/>
        <end position="199"/>
    </location>
</feature>
<dbReference type="InterPro" id="IPR029787">
    <property type="entry name" value="Nucleotide_cyclase"/>
</dbReference>
<sequence length="200" mass="22604">MAEEQNKENLIARIDELESQVTNLEKDLIHDSLTSLKTRAFFEEESKVYLDMVRNLSAGKRKNWFGFKNISFLFFDIDHFKKVNDTYGHDVGDVVLKKVAKTIHQSLRVGDTAARWGGEEMVASLLGADINDAQIKADDIRKKIEELHFDEAKNLKVTISVGVVSSEAASGFEDLMKKADEALYKSKQTGRNKVTVYSKV</sequence>
<dbReference type="GO" id="GO:0052621">
    <property type="term" value="F:diguanylate cyclase activity"/>
    <property type="evidence" value="ECO:0007669"/>
    <property type="project" value="TreeGrafter"/>
</dbReference>
<dbReference type="AlphaFoldDB" id="A0A1G2URE7"/>
<dbReference type="InterPro" id="IPR050469">
    <property type="entry name" value="Diguanylate_Cyclase"/>
</dbReference>
<organism evidence="2 3">
    <name type="scientific">Candidatus Zambryskibacteria bacterium RIFCSPLOWO2_12_FULL_39_16</name>
    <dbReference type="NCBI Taxonomy" id="1802775"/>
    <lineage>
        <taxon>Bacteria</taxon>
        <taxon>Candidatus Zambryskiibacteriota</taxon>
    </lineage>
</organism>